<sequence>MSRQDVFTGLLLDEAALTLDELAHACGVDTQWVLERVAAGVLTCVVVTPAPRFTSRDLRRARRVRDLERAFDADPELAAIVADLVDEVERLRAQLRQTGLPAD</sequence>
<dbReference type="Proteomes" id="UP000006552">
    <property type="component" value="Chromosome"/>
</dbReference>
<evidence type="ECO:0000313" key="2">
    <source>
        <dbReference type="Proteomes" id="UP000006552"/>
    </source>
</evidence>
<evidence type="ECO:0000313" key="1">
    <source>
        <dbReference type="EMBL" id="CAI07656.1"/>
    </source>
</evidence>
<reference evidence="1 2" key="1">
    <citation type="journal article" date="2005" name="Arch. Microbiol.">
        <title>The genome sequence of an anaerobic aromatic-degrading denitrifying bacterium, strain EbN1.</title>
        <authorList>
            <person name="Rabus R."/>
            <person name="Kube M."/>
            <person name="Heider J."/>
            <person name="Beck A."/>
            <person name="Heitmann K."/>
            <person name="Widdel F."/>
            <person name="Reinhardt R."/>
        </authorList>
    </citation>
    <scope>NUCLEOTIDE SEQUENCE [LARGE SCALE GENOMIC DNA]</scope>
    <source>
        <strain evidence="1 2">EbN1</strain>
    </source>
</reference>
<protein>
    <submittedName>
        <fullName evidence="1">Probable bacterial regulatory protein,MerR family</fullName>
    </submittedName>
</protein>
<dbReference type="Gene3D" id="1.10.1660.10">
    <property type="match status" value="1"/>
</dbReference>
<dbReference type="HOGENOM" id="CLU_144710_2_1_4"/>
<dbReference type="Pfam" id="PF13591">
    <property type="entry name" value="MerR_2"/>
    <property type="match status" value="1"/>
</dbReference>
<accession>Q5P4V6</accession>
<dbReference type="EMBL" id="CR555306">
    <property type="protein sequence ID" value="CAI07656.1"/>
    <property type="molecule type" value="Genomic_DNA"/>
</dbReference>
<gene>
    <name evidence="1" type="primary">merR</name>
    <name evidence="1" type="ORF">ebB87</name>
</gene>
<dbReference type="KEGG" id="eba:ebB87"/>
<dbReference type="RefSeq" id="WP_011237371.1">
    <property type="nucleotide sequence ID" value="NC_006513.1"/>
</dbReference>
<keyword evidence="2" id="KW-1185">Reference proteome</keyword>
<dbReference type="eggNOG" id="ENOG5032Z5Z">
    <property type="taxonomic scope" value="Bacteria"/>
</dbReference>
<name>Q5P4V6_AROAE</name>
<proteinExistence type="predicted"/>
<organism evidence="1 2">
    <name type="scientific">Aromatoleum aromaticum (strain DSM 19018 / LMG 30748 / EbN1)</name>
    <name type="common">Azoarcus sp. (strain EbN1)</name>
    <dbReference type="NCBI Taxonomy" id="76114"/>
    <lineage>
        <taxon>Bacteria</taxon>
        <taxon>Pseudomonadati</taxon>
        <taxon>Pseudomonadota</taxon>
        <taxon>Betaproteobacteria</taxon>
        <taxon>Rhodocyclales</taxon>
        <taxon>Rhodocyclaceae</taxon>
        <taxon>Aromatoleum</taxon>
    </lineage>
</organism>
<dbReference type="STRING" id="76114.ebB87"/>
<dbReference type="AlphaFoldDB" id="Q5P4V6"/>